<dbReference type="Gene3D" id="3.30.160.60">
    <property type="entry name" value="Classic Zinc Finger"/>
    <property type="match status" value="8"/>
</dbReference>
<name>A0A0L8FVV8_OCTBM</name>
<dbReference type="GO" id="GO:0008270">
    <property type="term" value="F:zinc ion binding"/>
    <property type="evidence" value="ECO:0007669"/>
    <property type="project" value="UniProtKB-KW"/>
</dbReference>
<feature type="domain" description="C2H2-type" evidence="7">
    <location>
        <begin position="153"/>
        <end position="180"/>
    </location>
</feature>
<dbReference type="PROSITE" id="PS00028">
    <property type="entry name" value="ZINC_FINGER_C2H2_1"/>
    <property type="match status" value="12"/>
</dbReference>
<dbReference type="PROSITE" id="PS50157">
    <property type="entry name" value="ZINC_FINGER_C2H2_2"/>
    <property type="match status" value="13"/>
</dbReference>
<feature type="compositionally biased region" description="Polar residues" evidence="6">
    <location>
        <begin position="228"/>
        <end position="242"/>
    </location>
</feature>
<dbReference type="GO" id="GO:0000981">
    <property type="term" value="F:DNA-binding transcription factor activity, RNA polymerase II-specific"/>
    <property type="evidence" value="ECO:0007669"/>
    <property type="project" value="TreeGrafter"/>
</dbReference>
<feature type="domain" description="C2H2-type" evidence="7">
    <location>
        <begin position="47"/>
        <end position="74"/>
    </location>
</feature>
<keyword evidence="3 5" id="KW-0863">Zinc-finger</keyword>
<evidence type="ECO:0000259" key="7">
    <source>
        <dbReference type="PROSITE" id="PS50157"/>
    </source>
</evidence>
<feature type="region of interest" description="Disordered" evidence="6">
    <location>
        <begin position="902"/>
        <end position="936"/>
    </location>
</feature>
<protein>
    <recommendedName>
        <fullName evidence="7">C2H2-type domain-containing protein</fullName>
    </recommendedName>
</protein>
<feature type="compositionally biased region" description="Gly residues" evidence="6">
    <location>
        <begin position="916"/>
        <end position="934"/>
    </location>
</feature>
<feature type="domain" description="C2H2-type" evidence="7">
    <location>
        <begin position="970"/>
        <end position="997"/>
    </location>
</feature>
<evidence type="ECO:0000256" key="1">
    <source>
        <dbReference type="ARBA" id="ARBA00022723"/>
    </source>
</evidence>
<evidence type="ECO:0000313" key="8">
    <source>
        <dbReference type="EMBL" id="KOF68807.1"/>
    </source>
</evidence>
<dbReference type="FunFam" id="3.30.160.60:FF:000110">
    <property type="entry name" value="Zinc finger protein-like"/>
    <property type="match status" value="1"/>
</dbReference>
<dbReference type="OMA" id="IRHINSH"/>
<proteinExistence type="predicted"/>
<feature type="domain" description="C2H2-type" evidence="7">
    <location>
        <begin position="940"/>
        <end position="967"/>
    </location>
</feature>
<keyword evidence="4" id="KW-0862">Zinc</keyword>
<evidence type="ECO:0000256" key="6">
    <source>
        <dbReference type="SAM" id="MobiDB-lite"/>
    </source>
</evidence>
<keyword evidence="1" id="KW-0479">Metal-binding</keyword>
<feature type="region of interest" description="Disordered" evidence="6">
    <location>
        <begin position="228"/>
        <end position="257"/>
    </location>
</feature>
<feature type="region of interest" description="Disordered" evidence="6">
    <location>
        <begin position="484"/>
        <end position="531"/>
    </location>
</feature>
<reference evidence="8" key="1">
    <citation type="submission" date="2015-07" db="EMBL/GenBank/DDBJ databases">
        <title>MeaNS - Measles Nucleotide Surveillance Program.</title>
        <authorList>
            <person name="Tran T."/>
            <person name="Druce J."/>
        </authorList>
    </citation>
    <scope>NUCLEOTIDE SEQUENCE</scope>
    <source>
        <strain evidence="8">UCB-OBI-ISO-001</strain>
        <tissue evidence="8">Gonad</tissue>
    </source>
</reference>
<dbReference type="GO" id="GO:0000978">
    <property type="term" value="F:RNA polymerase II cis-regulatory region sequence-specific DNA binding"/>
    <property type="evidence" value="ECO:0007669"/>
    <property type="project" value="TreeGrafter"/>
</dbReference>
<dbReference type="Pfam" id="PF00096">
    <property type="entry name" value="zf-C2H2"/>
    <property type="match status" value="2"/>
</dbReference>
<sequence>MLKRKNNCSANCKAVILGQQKFCTLCEKDHGEDLTFDLETVGKGKPFRCQFCNQAFSDSCLFVKHMELHLGKSLYRCEFCGTLFGDFLELITHRKDHLMFACNHCDKRFGDEESRKKHVNRLHEDPLRVSKKKFSLRIDEILQKNTAVLKPFHSCDICFENFPQLSQLLIHKKTHTKEKPHKCNICGKSFKHDNVLKVHQQLHEQQFVSVSVSAGDSKHASTLCNQNLSHNRKTAPQQTQMQAKEKPKATALKENSDSKPIPVLLATQLGPTGVALSEHTEPAIKKRGPVIENLTPAHLGAKTVYLLSKPQTQLNSAINICPPSPLLNIQRNSVIQQVRHDRPVLVAGQNVPVKILKSPEKVDSAGFLSNGVSLEKKQQQLGAVAVSDPKNNISTPKVNGKSNNGVVSPVVMENYLILKLPSTETNPLKIPNYGAIVQSHPCSVASPVVTAPTQTAEAMEISIADSTSLHLNNSINYSEMKTKACKTKSDREPDCNKSSNLGPNLERDQEEQPLSLVKSEPAENTEDKGFENFAKDTGKIESMSASVEMSSQVVMHSETPSRNGEENKLEAAVKADVEVEQWIKRERDSSDYEMVVESDAVPERREVVPQSSVKRELAERAPVEERGETRNDFVLAVKQEVENEASSPRIPEGRVIDAAEKSQTMMLVEDKPGENAKQEKGNDGKNEQKEGEENKDGREHLCIHCGKNHSKALVEFLAQSPKDKPFKCQICGDIFSIGCLFIRHINSHEEVEGSILYQCEVCGNIFEQFLSLFSHRQAKHHRLSNYNCTQCRRAFLCESDLKRHRRLVHFVEKAFVCDYCCRSFSQKCNLVFHRRTHTGEQPYGCDHCGKRFARPGNLSIHLRTHNMVSKLKMHRCNTCDKPFKTRQQLKFHAQLMHHNYHDDYQDRNHDNRSGRGSSGGSGSGSGSSSRGGGSSSDMPFKCDICGDSYSNCKDLKEHVQLHQSGDKQTYRCNSCGRQFLHSYMLLRHKLSHKGRYCQSAKVQSSRTAPQP</sequence>
<dbReference type="PANTHER" id="PTHR23226">
    <property type="entry name" value="ZINC FINGER AND SCAN DOMAIN-CONTAINING"/>
    <property type="match status" value="1"/>
</dbReference>
<dbReference type="InterPro" id="IPR013087">
    <property type="entry name" value="Znf_C2H2_type"/>
</dbReference>
<dbReference type="OrthoDB" id="10319501at2759"/>
<gene>
    <name evidence="8" type="ORF">OCBIM_22006493mg</name>
</gene>
<feature type="domain" description="C2H2-type" evidence="7">
    <location>
        <begin position="786"/>
        <end position="814"/>
    </location>
</feature>
<feature type="domain" description="C2H2-type" evidence="7">
    <location>
        <begin position="726"/>
        <end position="753"/>
    </location>
</feature>
<feature type="domain" description="C2H2-type" evidence="7">
    <location>
        <begin position="757"/>
        <end position="780"/>
    </location>
</feature>
<dbReference type="FunFam" id="3.30.160.60:FF:001685">
    <property type="entry name" value="Zinc finger and BTB domain-containing 5"/>
    <property type="match status" value="1"/>
</dbReference>
<feature type="domain" description="C2H2-type" evidence="7">
    <location>
        <begin position="75"/>
        <end position="97"/>
    </location>
</feature>
<keyword evidence="2" id="KW-0677">Repeat</keyword>
<feature type="domain" description="C2H2-type" evidence="7">
    <location>
        <begin position="843"/>
        <end position="865"/>
    </location>
</feature>
<feature type="domain" description="C2H2-type" evidence="7">
    <location>
        <begin position="100"/>
        <end position="123"/>
    </location>
</feature>
<feature type="compositionally biased region" description="Basic and acidic residues" evidence="6">
    <location>
        <begin position="668"/>
        <end position="695"/>
    </location>
</feature>
<accession>A0A0L8FVV8</accession>
<evidence type="ECO:0000256" key="3">
    <source>
        <dbReference type="ARBA" id="ARBA00022771"/>
    </source>
</evidence>
<feature type="compositionally biased region" description="Basic and acidic residues" evidence="6">
    <location>
        <begin position="902"/>
        <end position="913"/>
    </location>
</feature>
<dbReference type="GO" id="GO:0005634">
    <property type="term" value="C:nucleus"/>
    <property type="evidence" value="ECO:0007669"/>
    <property type="project" value="UniProtKB-SubCell"/>
</dbReference>
<dbReference type="AlphaFoldDB" id="A0A0L8FVV8"/>
<dbReference type="FunFam" id="3.30.160.60:FF:000688">
    <property type="entry name" value="zinc finger protein 197 isoform X1"/>
    <property type="match status" value="1"/>
</dbReference>
<dbReference type="SMART" id="SM00355">
    <property type="entry name" value="ZnF_C2H2"/>
    <property type="match status" value="13"/>
</dbReference>
<evidence type="ECO:0000256" key="5">
    <source>
        <dbReference type="PROSITE-ProRule" id="PRU00042"/>
    </source>
</evidence>
<evidence type="ECO:0000256" key="4">
    <source>
        <dbReference type="ARBA" id="ARBA00022833"/>
    </source>
</evidence>
<evidence type="ECO:0000256" key="2">
    <source>
        <dbReference type="ARBA" id="ARBA00022737"/>
    </source>
</evidence>
<feature type="domain" description="C2H2-type" evidence="7">
    <location>
        <begin position="815"/>
        <end position="842"/>
    </location>
</feature>
<feature type="region of interest" description="Disordered" evidence="6">
    <location>
        <begin position="667"/>
        <end position="695"/>
    </location>
</feature>
<dbReference type="EMBL" id="KQ425946">
    <property type="protein sequence ID" value="KOF68807.1"/>
    <property type="molecule type" value="Genomic_DNA"/>
</dbReference>
<organism evidence="8">
    <name type="scientific">Octopus bimaculoides</name>
    <name type="common">California two-spotted octopus</name>
    <dbReference type="NCBI Taxonomy" id="37653"/>
    <lineage>
        <taxon>Eukaryota</taxon>
        <taxon>Metazoa</taxon>
        <taxon>Spiralia</taxon>
        <taxon>Lophotrochozoa</taxon>
        <taxon>Mollusca</taxon>
        <taxon>Cephalopoda</taxon>
        <taxon>Coleoidea</taxon>
        <taxon>Octopodiformes</taxon>
        <taxon>Octopoda</taxon>
        <taxon>Incirrata</taxon>
        <taxon>Octopodidae</taxon>
        <taxon>Octopus</taxon>
    </lineage>
</organism>
<feature type="domain" description="C2H2-type" evidence="7">
    <location>
        <begin position="181"/>
        <end position="203"/>
    </location>
</feature>
<dbReference type="InterPro" id="IPR036236">
    <property type="entry name" value="Znf_C2H2_sf"/>
</dbReference>
<dbReference type="SUPFAM" id="SSF57667">
    <property type="entry name" value="beta-beta-alpha zinc fingers"/>
    <property type="match status" value="6"/>
</dbReference>
<feature type="domain" description="C2H2-type" evidence="7">
    <location>
        <begin position="874"/>
        <end position="902"/>
    </location>
</feature>